<sequence length="491" mass="58024">MKLPKLSINIRPWSENDFTQIKQSIVKLKELNQKVLNFNHDEIEYSQKIIEKLNRYEDITHILQNSADIRIITKLLCLNLKFVQRIHINHILLEHLLTISNLISKLSLINLINSFFKFYNHYYFKNKGNFDLVCDFIVNQLNLHIESSKNKLVTLSCYYDNAHLLFCRDADLKLVNYAEQHNIDFEQIIQKFGLENVRDGDFIERCYHKYYLEKLKSIPIGKNHSVLAEIVKEQVVIAKYDENSLLGHKILEILIDRSAYEDKGISAYWKNIVLEIAGDPRIQGEKYRRWWSFLGEKRIQLMKSWLSGDDLKVFLGILEQSAKDKHNSDMERMFKPRKCFMEGLLRSGVILESRLFLTQDASHYVKQYYPQQARLMSFANVSGHASIIYLKLKTSRDNQYFHLIEGTHSFKLKLMSYLPSEMRITDYSKKYYGLNNFYGIAPIELTHDIHLNWQKKAIDEFKNVGIKIDPSDVLSDDDYYIYKNKFGIGYY</sequence>
<dbReference type="EMBL" id="LWID01000001">
    <property type="protein sequence ID" value="MDG6895413.1"/>
    <property type="molecule type" value="Genomic_DNA"/>
</dbReference>
<dbReference type="InterPro" id="IPR028943">
    <property type="entry name" value="ZorC_EH_Signature_dom"/>
</dbReference>
<organism evidence="2 3">
    <name type="scientific">Volucribacter amazonae</name>
    <dbReference type="NCBI Taxonomy" id="256731"/>
    <lineage>
        <taxon>Bacteria</taxon>
        <taxon>Pseudomonadati</taxon>
        <taxon>Pseudomonadota</taxon>
        <taxon>Gammaproteobacteria</taxon>
        <taxon>Pasteurellales</taxon>
        <taxon>Pasteurellaceae</taxon>
        <taxon>Volucribacter</taxon>
    </lineage>
</organism>
<proteinExistence type="predicted"/>
<dbReference type="Pfam" id="PF15611">
    <property type="entry name" value="EH_Signature"/>
    <property type="match status" value="1"/>
</dbReference>
<evidence type="ECO:0000259" key="1">
    <source>
        <dbReference type="Pfam" id="PF15611"/>
    </source>
</evidence>
<dbReference type="AlphaFoldDB" id="A0A9X4PAB5"/>
<name>A0A9X4PAB5_9PAST</name>
<gene>
    <name evidence="2" type="ORF">A6A20_07230</name>
</gene>
<protein>
    <recommendedName>
        <fullName evidence="1">Zorya protein ZorC EH domain-containing protein</fullName>
    </recommendedName>
</protein>
<dbReference type="RefSeq" id="WP_279572820.1">
    <property type="nucleotide sequence ID" value="NZ_LWID01000001.1"/>
</dbReference>
<keyword evidence="3" id="KW-1185">Reference proteome</keyword>
<comment type="caution">
    <text evidence="2">The sequence shown here is derived from an EMBL/GenBank/DDBJ whole genome shotgun (WGS) entry which is preliminary data.</text>
</comment>
<dbReference type="Proteomes" id="UP001155500">
    <property type="component" value="Unassembled WGS sequence"/>
</dbReference>
<reference evidence="2" key="1">
    <citation type="submission" date="2016-03" db="EMBL/GenBank/DDBJ databases">
        <title>Co-evolution between Pasteurellaceae and their hosts.</title>
        <authorList>
            <person name="Hansen M.J."/>
            <person name="Bojesen A.M."/>
            <person name="Planet P."/>
        </authorList>
    </citation>
    <scope>NUCLEOTIDE SEQUENCE</scope>
    <source>
        <strain evidence="2">146/S8/89</strain>
    </source>
</reference>
<accession>A0A9X4PAB5</accession>
<evidence type="ECO:0000313" key="3">
    <source>
        <dbReference type="Proteomes" id="UP001155500"/>
    </source>
</evidence>
<feature type="domain" description="Zorya protein ZorC EH" evidence="1">
    <location>
        <begin position="83"/>
        <end position="459"/>
    </location>
</feature>
<evidence type="ECO:0000313" key="2">
    <source>
        <dbReference type="EMBL" id="MDG6895413.1"/>
    </source>
</evidence>